<keyword evidence="2" id="KW-1133">Transmembrane helix</keyword>
<keyword evidence="2" id="KW-0812">Transmembrane</keyword>
<evidence type="ECO:0000313" key="4">
    <source>
        <dbReference type="Proteomes" id="UP000193560"/>
    </source>
</evidence>
<organism evidence="3 4">
    <name type="scientific">Absidia repens</name>
    <dbReference type="NCBI Taxonomy" id="90262"/>
    <lineage>
        <taxon>Eukaryota</taxon>
        <taxon>Fungi</taxon>
        <taxon>Fungi incertae sedis</taxon>
        <taxon>Mucoromycota</taxon>
        <taxon>Mucoromycotina</taxon>
        <taxon>Mucoromycetes</taxon>
        <taxon>Mucorales</taxon>
        <taxon>Cunninghamellaceae</taxon>
        <taxon>Absidia</taxon>
    </lineage>
</organism>
<name>A0A1X2I2I6_9FUNG</name>
<dbReference type="EMBL" id="MCGE01000032">
    <property type="protein sequence ID" value="ORZ08079.1"/>
    <property type="molecule type" value="Genomic_DNA"/>
</dbReference>
<feature type="transmembrane region" description="Helical" evidence="2">
    <location>
        <begin position="169"/>
        <end position="186"/>
    </location>
</feature>
<reference evidence="3 4" key="1">
    <citation type="submission" date="2016-07" db="EMBL/GenBank/DDBJ databases">
        <title>Pervasive Adenine N6-methylation of Active Genes in Fungi.</title>
        <authorList>
            <consortium name="DOE Joint Genome Institute"/>
            <person name="Mondo S.J."/>
            <person name="Dannebaum R.O."/>
            <person name="Kuo R.C."/>
            <person name="Labutti K."/>
            <person name="Haridas S."/>
            <person name="Kuo A."/>
            <person name="Salamov A."/>
            <person name="Ahrendt S.R."/>
            <person name="Lipzen A."/>
            <person name="Sullivan W."/>
            <person name="Andreopoulos W.B."/>
            <person name="Clum A."/>
            <person name="Lindquist E."/>
            <person name="Daum C."/>
            <person name="Ramamoorthy G.K."/>
            <person name="Gryganskyi A."/>
            <person name="Culley D."/>
            <person name="Magnuson J.K."/>
            <person name="James T.Y."/>
            <person name="O'Malley M.A."/>
            <person name="Stajich J.E."/>
            <person name="Spatafora J.W."/>
            <person name="Visel A."/>
            <person name="Grigoriev I.V."/>
        </authorList>
    </citation>
    <scope>NUCLEOTIDE SEQUENCE [LARGE SCALE GENOMIC DNA]</scope>
    <source>
        <strain evidence="3 4">NRRL 1336</strain>
    </source>
</reference>
<feature type="non-terminal residue" evidence="3">
    <location>
        <position position="1"/>
    </location>
</feature>
<accession>A0A1X2I2I6</accession>
<sequence length="246" mass="28052">SSNPWSEAPRYVRQNAFVEPYDPFDHINSPRSDESSTSSSSPRSSNFTSSVEDVDISNIENEFFQHSGQRQPLRVLYDRRFPLPENTADYDEPLPSPTTSTSLINTTSVDTGFTTTTRTTAVSQSYTWSGKRRALGIMKKGSLLFLISFYLIRFLFFFLSFIDRPRSGLRTGLVVVLFAFTAYQFFPYCVELQTLPTELLCTEDPDAPTYVWIPVFQWSSCRYDWTALLFVTIIVALCCVVLKGRP</sequence>
<feature type="transmembrane region" description="Helical" evidence="2">
    <location>
        <begin position="143"/>
        <end position="162"/>
    </location>
</feature>
<feature type="transmembrane region" description="Helical" evidence="2">
    <location>
        <begin position="225"/>
        <end position="242"/>
    </location>
</feature>
<evidence type="ECO:0000313" key="3">
    <source>
        <dbReference type="EMBL" id="ORZ08079.1"/>
    </source>
</evidence>
<gene>
    <name evidence="3" type="ORF">BCR42DRAFT_425167</name>
</gene>
<comment type="caution">
    <text evidence="3">The sequence shown here is derived from an EMBL/GenBank/DDBJ whole genome shotgun (WGS) entry which is preliminary data.</text>
</comment>
<keyword evidence="2" id="KW-0472">Membrane</keyword>
<dbReference type="AlphaFoldDB" id="A0A1X2I2I6"/>
<feature type="region of interest" description="Disordered" evidence="1">
    <location>
        <begin position="17"/>
        <end position="50"/>
    </location>
</feature>
<dbReference type="Proteomes" id="UP000193560">
    <property type="component" value="Unassembled WGS sequence"/>
</dbReference>
<evidence type="ECO:0000256" key="1">
    <source>
        <dbReference type="SAM" id="MobiDB-lite"/>
    </source>
</evidence>
<protein>
    <submittedName>
        <fullName evidence="3">Uncharacterized protein</fullName>
    </submittedName>
</protein>
<evidence type="ECO:0000256" key="2">
    <source>
        <dbReference type="SAM" id="Phobius"/>
    </source>
</evidence>
<proteinExistence type="predicted"/>
<keyword evidence="4" id="KW-1185">Reference proteome</keyword>
<feature type="region of interest" description="Disordered" evidence="1">
    <location>
        <begin position="86"/>
        <end position="106"/>
    </location>
</feature>
<feature type="compositionally biased region" description="Low complexity" evidence="1">
    <location>
        <begin position="35"/>
        <end position="50"/>
    </location>
</feature>